<keyword evidence="5" id="KW-1185">Reference proteome</keyword>
<reference evidence="3 5" key="3">
    <citation type="submission" date="2016-10" db="EMBL/GenBank/DDBJ databases">
        <authorList>
            <person name="Varghese N."/>
            <person name="Submissions S."/>
        </authorList>
    </citation>
    <scope>NUCLEOTIDE SEQUENCE [LARGE SCALE GENOMIC DNA]</scope>
    <source>
        <strain evidence="3 5">ATCC 33218</strain>
    </source>
</reference>
<sequence>MINGLRPLIKEAALHTTGVVTSTSVAWATYKATSAIFGFFKKPEDMPCPQTMLNSSEKEGTKLAPTPSF</sequence>
<accession>A0A098GFL6</accession>
<dbReference type="EMBL" id="FMVN01000006">
    <property type="protein sequence ID" value="SCY34500.1"/>
    <property type="molecule type" value="Genomic_DNA"/>
</dbReference>
<reference evidence="4" key="1">
    <citation type="submission" date="2014-09" db="EMBL/GenBank/DDBJ databases">
        <authorList>
            <person name="Gomez-Valero L."/>
        </authorList>
    </citation>
    <scope>NUCLEOTIDE SEQUENCE [LARGE SCALE GENOMIC DNA]</scope>
    <source>
        <strain evidence="4">ATCC33218</strain>
    </source>
</reference>
<gene>
    <name evidence="2" type="ORF">LMI_1988</name>
    <name evidence="3" type="ORF">SAMN02982997_01484</name>
</gene>
<evidence type="ECO:0000313" key="4">
    <source>
        <dbReference type="Proteomes" id="UP000032414"/>
    </source>
</evidence>
<dbReference type="RefSeq" id="WP_045099545.1">
    <property type="nucleotide sequence ID" value="NZ_CP020614.1"/>
</dbReference>
<dbReference type="EMBL" id="LN614830">
    <property type="protein sequence ID" value="CEG61274.1"/>
    <property type="molecule type" value="Genomic_DNA"/>
</dbReference>
<protein>
    <submittedName>
        <fullName evidence="2">Uncharacterized protein</fullName>
    </submittedName>
</protein>
<reference evidence="2" key="2">
    <citation type="submission" date="2014-09" db="EMBL/GenBank/DDBJ databases">
        <authorList>
            <person name="GOMEZ-VALERO Laura"/>
        </authorList>
    </citation>
    <scope>NUCLEOTIDE SEQUENCE</scope>
    <source>
        <strain evidence="2">ATCC33218</strain>
    </source>
</reference>
<evidence type="ECO:0000313" key="3">
    <source>
        <dbReference type="EMBL" id="SCY34500.1"/>
    </source>
</evidence>
<dbReference type="AlphaFoldDB" id="A0A098GFL6"/>
<feature type="region of interest" description="Disordered" evidence="1">
    <location>
        <begin position="50"/>
        <end position="69"/>
    </location>
</feature>
<organism evidence="2 4">
    <name type="scientific">Legionella micdadei</name>
    <name type="common">Tatlockia micdadei</name>
    <dbReference type="NCBI Taxonomy" id="451"/>
    <lineage>
        <taxon>Bacteria</taxon>
        <taxon>Pseudomonadati</taxon>
        <taxon>Pseudomonadota</taxon>
        <taxon>Gammaproteobacteria</taxon>
        <taxon>Legionellales</taxon>
        <taxon>Legionellaceae</taxon>
        <taxon>Legionella</taxon>
    </lineage>
</organism>
<name>A0A098GFL6_LEGMI</name>
<dbReference type="Proteomes" id="UP000032414">
    <property type="component" value="Chromosome I"/>
</dbReference>
<dbReference type="PATRIC" id="fig|451.8.peg.1318"/>
<evidence type="ECO:0000256" key="1">
    <source>
        <dbReference type="SAM" id="MobiDB-lite"/>
    </source>
</evidence>
<dbReference type="HOGENOM" id="CLU_2774524_0_0_6"/>
<dbReference type="KEGG" id="tmc:LMI_1988"/>
<evidence type="ECO:0000313" key="2">
    <source>
        <dbReference type="EMBL" id="CEG61274.1"/>
    </source>
</evidence>
<proteinExistence type="predicted"/>
<evidence type="ECO:0000313" key="5">
    <source>
        <dbReference type="Proteomes" id="UP000182998"/>
    </source>
</evidence>
<dbReference type="Proteomes" id="UP000182998">
    <property type="component" value="Unassembled WGS sequence"/>
</dbReference>